<evidence type="ECO:0000313" key="5">
    <source>
        <dbReference type="Proteomes" id="UP000199180"/>
    </source>
</evidence>
<accession>A0A1I0DH02</accession>
<dbReference type="PANTHER" id="PTHR42951">
    <property type="entry name" value="METALLO-BETA-LACTAMASE DOMAIN-CONTAINING"/>
    <property type="match status" value="1"/>
</dbReference>
<dbReference type="EMBL" id="FOHO01000004">
    <property type="protein sequence ID" value="SET31343.1"/>
    <property type="molecule type" value="Genomic_DNA"/>
</dbReference>
<keyword evidence="5" id="KW-1185">Reference proteome</keyword>
<organism evidence="4 5">
    <name type="scientific">Paracoccus homiensis</name>
    <dbReference type="NCBI Taxonomy" id="364199"/>
    <lineage>
        <taxon>Bacteria</taxon>
        <taxon>Pseudomonadati</taxon>
        <taxon>Pseudomonadota</taxon>
        <taxon>Alphaproteobacteria</taxon>
        <taxon>Rhodobacterales</taxon>
        <taxon>Paracoccaceae</taxon>
        <taxon>Paracoccus</taxon>
    </lineage>
</organism>
<feature type="chain" id="PRO_5011520407" evidence="2">
    <location>
        <begin position="24"/>
        <end position="315"/>
    </location>
</feature>
<evidence type="ECO:0000313" key="4">
    <source>
        <dbReference type="EMBL" id="SET31343.1"/>
    </source>
</evidence>
<feature type="domain" description="Metallo-beta-lactamase" evidence="3">
    <location>
        <begin position="57"/>
        <end position="236"/>
    </location>
</feature>
<dbReference type="InterPro" id="IPR001279">
    <property type="entry name" value="Metallo-B-lactamas"/>
</dbReference>
<protein>
    <submittedName>
        <fullName evidence="4">Quinoprotein relay system zinc metallohydrolase 1</fullName>
    </submittedName>
</protein>
<evidence type="ECO:0000259" key="3">
    <source>
        <dbReference type="SMART" id="SM00849"/>
    </source>
</evidence>
<dbReference type="AlphaFoldDB" id="A0A1I0DH02"/>
<dbReference type="InterPro" id="IPR050855">
    <property type="entry name" value="NDM-1-like"/>
</dbReference>
<keyword evidence="4" id="KW-0378">Hydrolase</keyword>
<dbReference type="Proteomes" id="UP000199180">
    <property type="component" value="Unassembled WGS sequence"/>
</dbReference>
<dbReference type="GO" id="GO:0017001">
    <property type="term" value="P:antibiotic catabolic process"/>
    <property type="evidence" value="ECO:0007669"/>
    <property type="project" value="UniProtKB-ARBA"/>
</dbReference>
<dbReference type="OrthoDB" id="7253658at2"/>
<dbReference type="STRING" id="364199.SAMN04489858_104133"/>
<dbReference type="Gene3D" id="3.60.15.10">
    <property type="entry name" value="Ribonuclease Z/Hydroxyacylglutathione hydrolase-like"/>
    <property type="match status" value="1"/>
</dbReference>
<dbReference type="PANTHER" id="PTHR42951:SF4">
    <property type="entry name" value="ACYL-COENZYME A THIOESTERASE MBLAC2"/>
    <property type="match status" value="1"/>
</dbReference>
<evidence type="ECO:0000256" key="2">
    <source>
        <dbReference type="SAM" id="SignalP"/>
    </source>
</evidence>
<feature type="signal peptide" evidence="2">
    <location>
        <begin position="1"/>
        <end position="23"/>
    </location>
</feature>
<dbReference type="NCBIfam" id="TIGR04558">
    <property type="entry name" value="SoxH_rel_PQQ_1"/>
    <property type="match status" value="1"/>
</dbReference>
<proteinExistence type="inferred from homology"/>
<keyword evidence="2" id="KW-0732">Signal</keyword>
<dbReference type="SUPFAM" id="SSF56281">
    <property type="entry name" value="Metallo-hydrolase/oxidoreductase"/>
    <property type="match status" value="1"/>
</dbReference>
<reference evidence="4 5" key="1">
    <citation type="submission" date="2016-10" db="EMBL/GenBank/DDBJ databases">
        <authorList>
            <person name="de Groot N.N."/>
        </authorList>
    </citation>
    <scope>NUCLEOTIDE SEQUENCE [LARGE SCALE GENOMIC DNA]</scope>
    <source>
        <strain evidence="4 5">DSM 17862</strain>
    </source>
</reference>
<dbReference type="RefSeq" id="WP_090733748.1">
    <property type="nucleotide sequence ID" value="NZ_FOHO01000004.1"/>
</dbReference>
<dbReference type="InterPro" id="IPR030811">
    <property type="entry name" value="SoxH-rel_PQQ_1"/>
</dbReference>
<name>A0A1I0DH02_9RHOB</name>
<evidence type="ECO:0000256" key="1">
    <source>
        <dbReference type="ARBA" id="ARBA00005250"/>
    </source>
</evidence>
<dbReference type="CDD" id="cd16282">
    <property type="entry name" value="metallo-hydrolase-like_MBL-fold"/>
    <property type="match status" value="1"/>
</dbReference>
<dbReference type="SMART" id="SM00849">
    <property type="entry name" value="Lactamase_B"/>
    <property type="match status" value="1"/>
</dbReference>
<dbReference type="GO" id="GO:0016787">
    <property type="term" value="F:hydrolase activity"/>
    <property type="evidence" value="ECO:0007669"/>
    <property type="project" value="UniProtKB-KW"/>
</dbReference>
<dbReference type="InterPro" id="IPR036866">
    <property type="entry name" value="RibonucZ/Hydroxyglut_hydro"/>
</dbReference>
<sequence>MITRRTALLTGTAALLTPLAARATDPGYHLKPAEIADGVWLIEGAQDSFAPANGGAICNIVMLRTDQGAVVIDSGGTALHGAALRDFADQRLGGVAATLNTHHHPDHWFGNQAFADRPILALPATRGLQAQNAQALSEGLYRILGGWMRGTVPLPAATAVTGGNMVIGGRELRLLALSGHSQADLALLDPTTGTLIAGDLLFLDRAPSFPDADLDAWRGALDRLAAIPASGIVPGHGPFMRDSRAFAQTRAYLDAFQDRLGRAADLGLAPAETLAAGPMPEFAGLGANPEEYHRAVVQRWRDFEDMALPLIGGTA</sequence>
<dbReference type="Pfam" id="PF00753">
    <property type="entry name" value="Lactamase_B"/>
    <property type="match status" value="1"/>
</dbReference>
<comment type="similarity">
    <text evidence="1">Belongs to the metallo-beta-lactamase superfamily. Class-B beta-lactamase family.</text>
</comment>
<gene>
    <name evidence="4" type="ORF">SAMN04489858_104133</name>
</gene>